<evidence type="ECO:0000313" key="1">
    <source>
        <dbReference type="EMBL" id="KAA6301190.1"/>
    </source>
</evidence>
<gene>
    <name evidence="1" type="ORF">EZS26_002644</name>
</gene>
<dbReference type="EMBL" id="SNRX01000024">
    <property type="protein sequence ID" value="KAA6301190.1"/>
    <property type="molecule type" value="Genomic_DNA"/>
</dbReference>
<dbReference type="Proteomes" id="UP000324575">
    <property type="component" value="Unassembled WGS sequence"/>
</dbReference>
<sequence>MTNFAATLSTTQIYPGCLQLACRYFSSVVRCGVVIAETWHTTSLPMAPDHTPARQMDGNGRCV</sequence>
<accession>A0A5M8NWY0</accession>
<comment type="caution">
    <text evidence="1">The sequence shown here is derived from an EMBL/GenBank/DDBJ whole genome shotgun (WGS) entry which is preliminary data.</text>
</comment>
<protein>
    <submittedName>
        <fullName evidence="1">Uncharacterized protein</fullName>
    </submittedName>
</protein>
<proteinExistence type="predicted"/>
<evidence type="ECO:0000313" key="2">
    <source>
        <dbReference type="Proteomes" id="UP000324575"/>
    </source>
</evidence>
<reference evidence="1 2" key="1">
    <citation type="submission" date="2019-03" db="EMBL/GenBank/DDBJ databases">
        <title>Single cell metagenomics reveals metabolic interactions within the superorganism composed of flagellate Streblomastix strix and complex community of Bacteroidetes bacteria on its surface.</title>
        <authorList>
            <person name="Treitli S.C."/>
            <person name="Kolisko M."/>
            <person name="Husnik F."/>
            <person name="Keeling P."/>
            <person name="Hampl V."/>
        </authorList>
    </citation>
    <scope>NUCLEOTIDE SEQUENCE [LARGE SCALE GENOMIC DNA]</scope>
    <source>
        <strain evidence="1">St1</strain>
    </source>
</reference>
<organism evidence="1 2">
    <name type="scientific">Candidatus Ordinivivax streblomastigis</name>
    <dbReference type="NCBI Taxonomy" id="2540710"/>
    <lineage>
        <taxon>Bacteria</taxon>
        <taxon>Pseudomonadati</taxon>
        <taxon>Bacteroidota</taxon>
        <taxon>Bacteroidia</taxon>
        <taxon>Bacteroidales</taxon>
        <taxon>Candidatus Ordinivivax</taxon>
    </lineage>
</organism>
<name>A0A5M8NWY0_9BACT</name>
<dbReference type="AlphaFoldDB" id="A0A5M8NWY0"/>